<dbReference type="Proteomes" id="UP000681340">
    <property type="component" value="Unassembled WGS sequence"/>
</dbReference>
<proteinExistence type="inferred from homology"/>
<organism evidence="4 5">
    <name type="scientific">Actinoplanes auranticolor</name>
    <dbReference type="NCBI Taxonomy" id="47988"/>
    <lineage>
        <taxon>Bacteria</taxon>
        <taxon>Bacillati</taxon>
        <taxon>Actinomycetota</taxon>
        <taxon>Actinomycetes</taxon>
        <taxon>Micromonosporales</taxon>
        <taxon>Micromonosporaceae</taxon>
        <taxon>Actinoplanes</taxon>
    </lineage>
</organism>
<keyword evidence="2" id="KW-0560">Oxidoreductase</keyword>
<dbReference type="SUPFAM" id="SSF51735">
    <property type="entry name" value="NAD(P)-binding Rossmann-fold domains"/>
    <property type="match status" value="1"/>
</dbReference>
<keyword evidence="5" id="KW-1185">Reference proteome</keyword>
<gene>
    <name evidence="4" type="ORF">Aau02nite_70780</name>
</gene>
<dbReference type="SMART" id="SM00822">
    <property type="entry name" value="PKS_KR"/>
    <property type="match status" value="1"/>
</dbReference>
<name>A0A919VTW3_9ACTN</name>
<protein>
    <submittedName>
        <fullName evidence="4">Oxidoreductase</fullName>
    </submittedName>
</protein>
<sequence>MGNRVESGRTGMGQLQGKTAVITGATSGIGLATARRFAAEGAHVFITGRSKETLDKAIAEIGAAATGIQGDVANLADLDRLFAAVAQQGRRIDVLFANAGGGAFRRLGQVSEQHFDDIFATNVKGLLFTVQKALPLLNDGASVILTGSTSASAGTEAFGVYGASKAAVRSFARTWANELKGRQIRVNTLTPGPTDTPGITGLAPDAEKAVQLKGALAGKVPLGRMGSPDEIAASALFLAGDQSSFVTGIELFVDGGVNQV</sequence>
<dbReference type="EMBL" id="BOQL01000062">
    <property type="protein sequence ID" value="GIM76421.1"/>
    <property type="molecule type" value="Genomic_DNA"/>
</dbReference>
<dbReference type="PANTHER" id="PTHR43008">
    <property type="entry name" value="BENZIL REDUCTASE"/>
    <property type="match status" value="1"/>
</dbReference>
<dbReference type="AlphaFoldDB" id="A0A919VTW3"/>
<reference evidence="4" key="1">
    <citation type="submission" date="2021-03" db="EMBL/GenBank/DDBJ databases">
        <title>Whole genome shotgun sequence of Actinoplanes auranticolor NBRC 12245.</title>
        <authorList>
            <person name="Komaki H."/>
            <person name="Tamura T."/>
        </authorList>
    </citation>
    <scope>NUCLEOTIDE SEQUENCE</scope>
    <source>
        <strain evidence="4">NBRC 12245</strain>
    </source>
</reference>
<accession>A0A919VTW3</accession>
<dbReference type="PRINTS" id="PR00081">
    <property type="entry name" value="GDHRDH"/>
</dbReference>
<comment type="similarity">
    <text evidence="1">Belongs to the short-chain dehydrogenases/reductases (SDR) family.</text>
</comment>
<dbReference type="CDD" id="cd05233">
    <property type="entry name" value="SDR_c"/>
    <property type="match status" value="1"/>
</dbReference>
<dbReference type="InterPro" id="IPR036291">
    <property type="entry name" value="NAD(P)-bd_dom_sf"/>
</dbReference>
<dbReference type="Gene3D" id="3.40.50.720">
    <property type="entry name" value="NAD(P)-binding Rossmann-like Domain"/>
    <property type="match status" value="1"/>
</dbReference>
<feature type="domain" description="Ketoreductase" evidence="3">
    <location>
        <begin position="18"/>
        <end position="196"/>
    </location>
</feature>
<evidence type="ECO:0000256" key="1">
    <source>
        <dbReference type="ARBA" id="ARBA00006484"/>
    </source>
</evidence>
<dbReference type="GO" id="GO:0050664">
    <property type="term" value="F:oxidoreductase activity, acting on NAD(P)H, oxygen as acceptor"/>
    <property type="evidence" value="ECO:0007669"/>
    <property type="project" value="TreeGrafter"/>
</dbReference>
<dbReference type="PROSITE" id="PS00061">
    <property type="entry name" value="ADH_SHORT"/>
    <property type="match status" value="1"/>
</dbReference>
<dbReference type="InterPro" id="IPR020904">
    <property type="entry name" value="Sc_DH/Rdtase_CS"/>
</dbReference>
<evidence type="ECO:0000313" key="5">
    <source>
        <dbReference type="Proteomes" id="UP000681340"/>
    </source>
</evidence>
<dbReference type="PANTHER" id="PTHR43008:SF4">
    <property type="entry name" value="CHAIN DEHYDROGENASE, PUTATIVE (AFU_ORTHOLOGUE AFUA_4G08710)-RELATED"/>
    <property type="match status" value="1"/>
</dbReference>
<evidence type="ECO:0000256" key="2">
    <source>
        <dbReference type="ARBA" id="ARBA00023002"/>
    </source>
</evidence>
<dbReference type="InterPro" id="IPR057326">
    <property type="entry name" value="KR_dom"/>
</dbReference>
<evidence type="ECO:0000313" key="4">
    <source>
        <dbReference type="EMBL" id="GIM76421.1"/>
    </source>
</evidence>
<evidence type="ECO:0000259" key="3">
    <source>
        <dbReference type="SMART" id="SM00822"/>
    </source>
</evidence>
<dbReference type="Pfam" id="PF13561">
    <property type="entry name" value="adh_short_C2"/>
    <property type="match status" value="1"/>
</dbReference>
<dbReference type="FunFam" id="3.40.50.720:FF:000084">
    <property type="entry name" value="Short-chain dehydrogenase reductase"/>
    <property type="match status" value="1"/>
</dbReference>
<comment type="caution">
    <text evidence="4">The sequence shown here is derived from an EMBL/GenBank/DDBJ whole genome shotgun (WGS) entry which is preliminary data.</text>
</comment>
<dbReference type="InterPro" id="IPR002347">
    <property type="entry name" value="SDR_fam"/>
</dbReference>